<dbReference type="Pfam" id="PF10144">
    <property type="entry name" value="SMP_2"/>
    <property type="match status" value="1"/>
</dbReference>
<dbReference type="PROSITE" id="PS51257">
    <property type="entry name" value="PROKAR_LIPOPROTEIN"/>
    <property type="match status" value="1"/>
</dbReference>
<evidence type="ECO:0000256" key="2">
    <source>
        <dbReference type="ARBA" id="ARBA00005362"/>
    </source>
</evidence>
<feature type="transmembrane region" description="Helical" evidence="7">
    <location>
        <begin position="172"/>
        <end position="190"/>
    </location>
</feature>
<keyword evidence="6 7" id="KW-0472">Membrane</keyword>
<proteinExistence type="inferred from homology"/>
<comment type="subcellular location">
    <subcellularLocation>
        <location evidence="1">Cell membrane</location>
    </subcellularLocation>
</comment>
<keyword evidence="5 7" id="KW-1133">Transmembrane helix</keyword>
<keyword evidence="4 7" id="KW-0812">Transmembrane</keyword>
<evidence type="ECO:0000256" key="4">
    <source>
        <dbReference type="ARBA" id="ARBA00022692"/>
    </source>
</evidence>
<name>A0A4R3Y191_9PAST</name>
<dbReference type="GO" id="GO:0005886">
    <property type="term" value="C:plasma membrane"/>
    <property type="evidence" value="ECO:0007669"/>
    <property type="project" value="UniProtKB-SubCell"/>
</dbReference>
<sequence length="227" mass="25365">MVYLNKEKVIKSVLLLTIILACGAILSVILYGVNQFKVGSQLASVNQVSYLSHTLVRQQANLMSVLLANNAKPESLSDSLDQFQLQEFVLDATVYSPQGAILAQSSNPFNFRARIGLDAINDSEISSTQQIVEPIYSARGLLGYLRVTFDTQYGQTTQEKINSLFHHLYGELIIVFLCGILFASSVHYFLRKRRKTVVTHKVEPSAVTKASSHAAQAFHSKRRRFRV</sequence>
<feature type="transmembrane region" description="Helical" evidence="7">
    <location>
        <begin position="12"/>
        <end position="33"/>
    </location>
</feature>
<protein>
    <submittedName>
        <fullName evidence="8">Membrane protein</fullName>
    </submittedName>
</protein>
<organism evidence="8 9">
    <name type="scientific">Testudinibacter aquarius</name>
    <dbReference type="NCBI Taxonomy" id="1524974"/>
    <lineage>
        <taxon>Bacteria</taxon>
        <taxon>Pseudomonadati</taxon>
        <taxon>Pseudomonadota</taxon>
        <taxon>Gammaproteobacteria</taxon>
        <taxon>Pasteurellales</taxon>
        <taxon>Pasteurellaceae</taxon>
        <taxon>Testudinibacter</taxon>
    </lineage>
</organism>
<evidence type="ECO:0000256" key="3">
    <source>
        <dbReference type="ARBA" id="ARBA00022475"/>
    </source>
</evidence>
<dbReference type="EMBL" id="SMCP01000009">
    <property type="protein sequence ID" value="TCV85257.1"/>
    <property type="molecule type" value="Genomic_DNA"/>
</dbReference>
<dbReference type="InterPro" id="IPR019305">
    <property type="entry name" value="Uncharacterised_Smp"/>
</dbReference>
<evidence type="ECO:0000256" key="7">
    <source>
        <dbReference type="SAM" id="Phobius"/>
    </source>
</evidence>
<reference evidence="8 9" key="1">
    <citation type="submission" date="2019-03" db="EMBL/GenBank/DDBJ databases">
        <title>Genomic Encyclopedia of Type Strains, Phase IV (KMG-IV): sequencing the most valuable type-strain genomes for metagenomic binning, comparative biology and taxonomic classification.</title>
        <authorList>
            <person name="Goeker M."/>
        </authorList>
    </citation>
    <scope>NUCLEOTIDE SEQUENCE [LARGE SCALE GENOMIC DNA]</scope>
    <source>
        <strain evidence="8 9">DSM 28140</strain>
    </source>
</reference>
<evidence type="ECO:0000256" key="1">
    <source>
        <dbReference type="ARBA" id="ARBA00004236"/>
    </source>
</evidence>
<dbReference type="AlphaFoldDB" id="A0A4R3Y191"/>
<evidence type="ECO:0000313" key="8">
    <source>
        <dbReference type="EMBL" id="TCV85257.1"/>
    </source>
</evidence>
<evidence type="ECO:0000313" key="9">
    <source>
        <dbReference type="Proteomes" id="UP000294619"/>
    </source>
</evidence>
<evidence type="ECO:0000256" key="6">
    <source>
        <dbReference type="ARBA" id="ARBA00023136"/>
    </source>
</evidence>
<gene>
    <name evidence="8" type="ORF">EDC16_10935</name>
</gene>
<comment type="similarity">
    <text evidence="2">Belongs to the Smp family.</text>
</comment>
<evidence type="ECO:0000256" key="5">
    <source>
        <dbReference type="ARBA" id="ARBA00022989"/>
    </source>
</evidence>
<dbReference type="RefSeq" id="WP_232517308.1">
    <property type="nucleotide sequence ID" value="NZ_LEKL01000083.1"/>
</dbReference>
<dbReference type="Proteomes" id="UP000294619">
    <property type="component" value="Unassembled WGS sequence"/>
</dbReference>
<keyword evidence="3" id="KW-1003">Cell membrane</keyword>
<accession>A0A4R3Y191</accession>
<comment type="caution">
    <text evidence="8">The sequence shown here is derived from an EMBL/GenBank/DDBJ whole genome shotgun (WGS) entry which is preliminary data.</text>
</comment>